<keyword evidence="1" id="KW-0805">Transcription regulation</keyword>
<dbReference type="PRINTS" id="PR00032">
    <property type="entry name" value="HTHARAC"/>
</dbReference>
<evidence type="ECO:0000313" key="6">
    <source>
        <dbReference type="Proteomes" id="UP001549366"/>
    </source>
</evidence>
<dbReference type="InterPro" id="IPR037923">
    <property type="entry name" value="HTH-like"/>
</dbReference>
<organism evidence="5 6">
    <name type="scientific">Endozoicomonas lisbonensis</name>
    <dbReference type="NCBI Taxonomy" id="3120522"/>
    <lineage>
        <taxon>Bacteria</taxon>
        <taxon>Pseudomonadati</taxon>
        <taxon>Pseudomonadota</taxon>
        <taxon>Gammaproteobacteria</taxon>
        <taxon>Oceanospirillales</taxon>
        <taxon>Endozoicomonadaceae</taxon>
        <taxon>Endozoicomonas</taxon>
    </lineage>
</organism>
<evidence type="ECO:0000256" key="1">
    <source>
        <dbReference type="ARBA" id="ARBA00023015"/>
    </source>
</evidence>
<keyword evidence="2" id="KW-0238">DNA-binding</keyword>
<reference evidence="5 6" key="1">
    <citation type="submission" date="2024-06" db="EMBL/GenBank/DDBJ databases">
        <title>Genomic Encyclopedia of Type Strains, Phase V (KMG-V): Genome sequencing to study the core and pangenomes of soil and plant-associated prokaryotes.</title>
        <authorList>
            <person name="Whitman W."/>
        </authorList>
    </citation>
    <scope>NUCLEOTIDE SEQUENCE [LARGE SCALE GENOMIC DNA]</scope>
    <source>
        <strain evidence="5 6">NE40</strain>
    </source>
</reference>
<dbReference type="PANTHER" id="PTHR43280:SF32">
    <property type="entry name" value="TRANSCRIPTIONAL REGULATORY PROTEIN"/>
    <property type="match status" value="1"/>
</dbReference>
<keyword evidence="6" id="KW-1185">Reference proteome</keyword>
<dbReference type="InterPro" id="IPR020449">
    <property type="entry name" value="Tscrpt_reg_AraC-type_HTH"/>
</dbReference>
<proteinExistence type="predicted"/>
<dbReference type="SUPFAM" id="SSF51215">
    <property type="entry name" value="Regulatory protein AraC"/>
    <property type="match status" value="1"/>
</dbReference>
<evidence type="ECO:0000256" key="3">
    <source>
        <dbReference type="ARBA" id="ARBA00023163"/>
    </source>
</evidence>
<dbReference type="PANTHER" id="PTHR43280">
    <property type="entry name" value="ARAC-FAMILY TRANSCRIPTIONAL REGULATOR"/>
    <property type="match status" value="1"/>
</dbReference>
<dbReference type="Gene3D" id="1.10.10.60">
    <property type="entry name" value="Homeodomain-like"/>
    <property type="match status" value="1"/>
</dbReference>
<dbReference type="Proteomes" id="UP001549366">
    <property type="component" value="Unassembled WGS sequence"/>
</dbReference>
<evidence type="ECO:0000313" key="5">
    <source>
        <dbReference type="EMBL" id="MET4756712.1"/>
    </source>
</evidence>
<keyword evidence="3" id="KW-0804">Transcription</keyword>
<gene>
    <name evidence="5" type="ORF">V5J35_001904</name>
</gene>
<name>A0ABV2SG10_9GAMM</name>
<dbReference type="InterPro" id="IPR009057">
    <property type="entry name" value="Homeodomain-like_sf"/>
</dbReference>
<protein>
    <submittedName>
        <fullName evidence="5">AraC family transcriptional activator of pobA</fullName>
    </submittedName>
</protein>
<evidence type="ECO:0000256" key="2">
    <source>
        <dbReference type="ARBA" id="ARBA00023125"/>
    </source>
</evidence>
<feature type="domain" description="HTH araC/xylS-type" evidence="4">
    <location>
        <begin position="175"/>
        <end position="273"/>
    </location>
</feature>
<comment type="caution">
    <text evidence="5">The sequence shown here is derived from an EMBL/GenBank/DDBJ whole genome shotgun (WGS) entry which is preliminary data.</text>
</comment>
<dbReference type="EMBL" id="JBEWTB010000002">
    <property type="protein sequence ID" value="MET4756712.1"/>
    <property type="molecule type" value="Genomic_DNA"/>
</dbReference>
<dbReference type="RefSeq" id="WP_354011029.1">
    <property type="nucleotide sequence ID" value="NZ_JBEWTA010000001.1"/>
</dbReference>
<evidence type="ECO:0000259" key="4">
    <source>
        <dbReference type="PROSITE" id="PS01124"/>
    </source>
</evidence>
<accession>A0ABV2SG10</accession>
<dbReference type="Pfam" id="PF12833">
    <property type="entry name" value="HTH_18"/>
    <property type="match status" value="1"/>
</dbReference>
<sequence>MSSSIEQVTMPRGRPLNVLEFDNDDSFIRPHRHEYFEIIWSRKDGGRHSIDFIEYPVKALRLYTIFPGQVHESSQLGDHVRLITFKPGYLDSNVRQNRMMEKVFSFHQARVPYINIDEMAEQELGKLFSIMVRENKKAEPDWDLQESLLSSFLYYLAGYTSEGETHSEFNDERIGQLLQLIDQHFCQERKTGFYANRLNLTGKRLNELTRKYLGKTVTGLIHDRIILETHRELAFTTKAVKTIAIEMGYDDPSYFCRFFRRLTGESPAAFRKRVFK</sequence>
<dbReference type="SMART" id="SM00342">
    <property type="entry name" value="HTH_ARAC"/>
    <property type="match status" value="1"/>
</dbReference>
<dbReference type="InterPro" id="IPR018060">
    <property type="entry name" value="HTH_AraC"/>
</dbReference>
<dbReference type="SUPFAM" id="SSF46689">
    <property type="entry name" value="Homeodomain-like"/>
    <property type="match status" value="1"/>
</dbReference>
<dbReference type="PROSITE" id="PS01124">
    <property type="entry name" value="HTH_ARAC_FAMILY_2"/>
    <property type="match status" value="1"/>
</dbReference>